<dbReference type="InterPro" id="IPR012977">
    <property type="entry name" value="SDA1_N"/>
</dbReference>
<evidence type="ECO:0000313" key="4">
    <source>
        <dbReference type="Proteomes" id="UP000233837"/>
    </source>
</evidence>
<comment type="function">
    <text evidence="1">Required for 60S pre-ribosomal subunits export to the cytoplasm.</text>
</comment>
<organism evidence="3 4">
    <name type="scientific">Dendrobium catenatum</name>
    <dbReference type="NCBI Taxonomy" id="906689"/>
    <lineage>
        <taxon>Eukaryota</taxon>
        <taxon>Viridiplantae</taxon>
        <taxon>Streptophyta</taxon>
        <taxon>Embryophyta</taxon>
        <taxon>Tracheophyta</taxon>
        <taxon>Spermatophyta</taxon>
        <taxon>Magnoliopsida</taxon>
        <taxon>Liliopsida</taxon>
        <taxon>Asparagales</taxon>
        <taxon>Orchidaceae</taxon>
        <taxon>Epidendroideae</taxon>
        <taxon>Malaxideae</taxon>
        <taxon>Dendrobiinae</taxon>
        <taxon>Dendrobium</taxon>
    </lineage>
</organism>
<feature type="domain" description="SDA1 N-terminal" evidence="2">
    <location>
        <begin position="2"/>
        <end position="85"/>
    </location>
</feature>
<comment type="subcellular location">
    <subcellularLocation>
        <location evidence="1">Nucleus</location>
        <location evidence="1">Nucleolus</location>
    </subcellularLocation>
</comment>
<reference evidence="3 4" key="1">
    <citation type="journal article" date="2016" name="Sci. Rep.">
        <title>The Dendrobium catenatum Lindl. genome sequence provides insights into polysaccharide synthase, floral development and adaptive evolution.</title>
        <authorList>
            <person name="Zhang G.Q."/>
            <person name="Xu Q."/>
            <person name="Bian C."/>
            <person name="Tsai W.C."/>
            <person name="Yeh C.M."/>
            <person name="Liu K.W."/>
            <person name="Yoshida K."/>
            <person name="Zhang L.S."/>
            <person name="Chang S.B."/>
            <person name="Chen F."/>
            <person name="Shi Y."/>
            <person name="Su Y.Y."/>
            <person name="Zhang Y.Q."/>
            <person name="Chen L.J."/>
            <person name="Yin Y."/>
            <person name="Lin M."/>
            <person name="Huang H."/>
            <person name="Deng H."/>
            <person name="Wang Z.W."/>
            <person name="Zhu S.L."/>
            <person name="Zhao X."/>
            <person name="Deng C."/>
            <person name="Niu S.C."/>
            <person name="Huang J."/>
            <person name="Wang M."/>
            <person name="Liu G.H."/>
            <person name="Yang H.J."/>
            <person name="Xiao X.J."/>
            <person name="Hsiao Y.Y."/>
            <person name="Wu W.L."/>
            <person name="Chen Y.Y."/>
            <person name="Mitsuda N."/>
            <person name="Ohme-Takagi M."/>
            <person name="Luo Y.B."/>
            <person name="Van de Peer Y."/>
            <person name="Liu Z.J."/>
        </authorList>
    </citation>
    <scope>NUCLEOTIDE SEQUENCE [LARGE SCALE GENOMIC DNA]</scope>
    <source>
        <tissue evidence="3">The whole plant</tissue>
    </source>
</reference>
<dbReference type="STRING" id="906689.A0A2I0VB95"/>
<dbReference type="GO" id="GO:0000055">
    <property type="term" value="P:ribosomal large subunit export from nucleus"/>
    <property type="evidence" value="ECO:0007669"/>
    <property type="project" value="UniProtKB-UniRule"/>
</dbReference>
<sequence>MHRNEAQNQKLQNVLFKQLHGDEDLQARRSLAVLCNLQRRKVWFDERTSNAICNACFRSSSKVMLAALSFLLGSEHIEDEADYSEVSSIDDDEISQNPQVVLAGWLE</sequence>
<keyword evidence="1" id="KW-0539">Nucleus</keyword>
<accession>A0A2I0VB95</accession>
<evidence type="ECO:0000259" key="2">
    <source>
        <dbReference type="Pfam" id="PF08158"/>
    </source>
</evidence>
<name>A0A2I0VB95_9ASPA</name>
<dbReference type="InterPro" id="IPR027312">
    <property type="entry name" value="Sda1"/>
</dbReference>
<dbReference type="PANTHER" id="PTHR12730">
    <property type="entry name" value="HSDA/SDA1-RELATED"/>
    <property type="match status" value="1"/>
</dbReference>
<keyword evidence="1" id="KW-0813">Transport</keyword>
<dbReference type="Proteomes" id="UP000233837">
    <property type="component" value="Unassembled WGS sequence"/>
</dbReference>
<dbReference type="GO" id="GO:0042273">
    <property type="term" value="P:ribosomal large subunit biogenesis"/>
    <property type="evidence" value="ECO:0007669"/>
    <property type="project" value="UniProtKB-UniRule"/>
</dbReference>
<keyword evidence="4" id="KW-1185">Reference proteome</keyword>
<evidence type="ECO:0000256" key="1">
    <source>
        <dbReference type="RuleBase" id="RU365057"/>
    </source>
</evidence>
<protein>
    <recommendedName>
        <fullName evidence="1">Protein SDA1</fullName>
    </recommendedName>
</protein>
<comment type="similarity">
    <text evidence="1">Belongs to the SDA1 family.</text>
</comment>
<gene>
    <name evidence="3" type="ORF">MA16_Dca027721</name>
</gene>
<dbReference type="EMBL" id="KZ505007">
    <property type="protein sequence ID" value="PKU60680.1"/>
    <property type="molecule type" value="Genomic_DNA"/>
</dbReference>
<reference evidence="3 4" key="2">
    <citation type="journal article" date="2017" name="Nature">
        <title>The Apostasia genome and the evolution of orchids.</title>
        <authorList>
            <person name="Zhang G.Q."/>
            <person name="Liu K.W."/>
            <person name="Li Z."/>
            <person name="Lohaus R."/>
            <person name="Hsiao Y.Y."/>
            <person name="Niu S.C."/>
            <person name="Wang J.Y."/>
            <person name="Lin Y.C."/>
            <person name="Xu Q."/>
            <person name="Chen L.J."/>
            <person name="Yoshida K."/>
            <person name="Fujiwara S."/>
            <person name="Wang Z.W."/>
            <person name="Zhang Y.Q."/>
            <person name="Mitsuda N."/>
            <person name="Wang M."/>
            <person name="Liu G.H."/>
            <person name="Pecoraro L."/>
            <person name="Huang H.X."/>
            <person name="Xiao X.J."/>
            <person name="Lin M."/>
            <person name="Wu X.Y."/>
            <person name="Wu W.L."/>
            <person name="Chen Y.Y."/>
            <person name="Chang S.B."/>
            <person name="Sakamoto S."/>
            <person name="Ohme-Takagi M."/>
            <person name="Yagi M."/>
            <person name="Zeng S.J."/>
            <person name="Shen C.Y."/>
            <person name="Yeh C.M."/>
            <person name="Luo Y.B."/>
            <person name="Tsai W.C."/>
            <person name="Van de Peer Y."/>
            <person name="Liu Z.J."/>
        </authorList>
    </citation>
    <scope>NUCLEOTIDE SEQUENCE [LARGE SCALE GENOMIC DNA]</scope>
    <source>
        <tissue evidence="3">The whole plant</tissue>
    </source>
</reference>
<keyword evidence="1" id="KW-0653">Protein transport</keyword>
<dbReference type="AlphaFoldDB" id="A0A2I0VB95"/>
<proteinExistence type="inferred from homology"/>
<dbReference type="GO" id="GO:0015031">
    <property type="term" value="P:protein transport"/>
    <property type="evidence" value="ECO:0007669"/>
    <property type="project" value="UniProtKB-KW"/>
</dbReference>
<dbReference type="Pfam" id="PF08158">
    <property type="entry name" value="SDA1_HEAT"/>
    <property type="match status" value="1"/>
</dbReference>
<dbReference type="PANTHER" id="PTHR12730:SF0">
    <property type="entry name" value="PROTEIN SDA1 HOMOLOG"/>
    <property type="match status" value="1"/>
</dbReference>
<evidence type="ECO:0000313" key="3">
    <source>
        <dbReference type="EMBL" id="PKU60680.1"/>
    </source>
</evidence>
<dbReference type="GO" id="GO:0005730">
    <property type="term" value="C:nucleolus"/>
    <property type="evidence" value="ECO:0007669"/>
    <property type="project" value="UniProtKB-SubCell"/>
</dbReference>
<keyword evidence="1" id="KW-0690">Ribosome biogenesis</keyword>